<dbReference type="Proteomes" id="UP000615755">
    <property type="component" value="Unassembled WGS sequence"/>
</dbReference>
<organism evidence="1 2">
    <name type="scientific">Pseudoalteromonas aurantia 208</name>
    <dbReference type="NCBI Taxonomy" id="1314867"/>
    <lineage>
        <taxon>Bacteria</taxon>
        <taxon>Pseudomonadati</taxon>
        <taxon>Pseudomonadota</taxon>
        <taxon>Gammaproteobacteria</taxon>
        <taxon>Alteromonadales</taxon>
        <taxon>Pseudoalteromonadaceae</taxon>
        <taxon>Pseudoalteromonas</taxon>
    </lineage>
</organism>
<dbReference type="EMBL" id="AQGV01000015">
    <property type="protein sequence ID" value="MBE0371121.1"/>
    <property type="molecule type" value="Genomic_DNA"/>
</dbReference>
<protein>
    <submittedName>
        <fullName evidence="1">Uncharacterized protein</fullName>
    </submittedName>
</protein>
<name>A0ABR9EJE6_9GAMM</name>
<reference evidence="1 2" key="1">
    <citation type="submission" date="2015-03" db="EMBL/GenBank/DDBJ databases">
        <title>Genome sequence of Pseudoalteromonas aurantia.</title>
        <authorList>
            <person name="Xie B.-B."/>
            <person name="Rong J.-C."/>
            <person name="Qin Q.-L."/>
            <person name="Zhang Y.-Z."/>
        </authorList>
    </citation>
    <scope>NUCLEOTIDE SEQUENCE [LARGE SCALE GENOMIC DNA]</scope>
    <source>
        <strain evidence="1 2">208</strain>
    </source>
</reference>
<evidence type="ECO:0000313" key="2">
    <source>
        <dbReference type="Proteomes" id="UP000615755"/>
    </source>
</evidence>
<gene>
    <name evidence="1" type="ORF">PAUR_b1307</name>
</gene>
<accession>A0ABR9EJE6</accession>
<proteinExistence type="predicted"/>
<comment type="caution">
    <text evidence="1">The sequence shown here is derived from an EMBL/GenBank/DDBJ whole genome shotgun (WGS) entry which is preliminary data.</text>
</comment>
<evidence type="ECO:0000313" key="1">
    <source>
        <dbReference type="EMBL" id="MBE0371121.1"/>
    </source>
</evidence>
<keyword evidence="2" id="KW-1185">Reference proteome</keyword>
<sequence length="107" mass="12662">MYQKRPARGRLARLRIDTPPCDYLNSVLNELRVNPEKLRIIKSNCEYYKTQVYLKRGFLLAIERIEWVLALDNDIHRICNQISANDYIGNRIRLYPLLFKGVVTAHE</sequence>